<dbReference type="PANTHER" id="PTHR46561:SF11">
    <property type="entry name" value="SERPENTINE RECEPTOR CLASS ALPHA_BETA-14"/>
    <property type="match status" value="1"/>
</dbReference>
<keyword evidence="7" id="KW-1185">Reference proteome</keyword>
<dbReference type="Pfam" id="PF10292">
    <property type="entry name" value="7TM_GPCR_Srab"/>
    <property type="match status" value="1"/>
</dbReference>
<feature type="transmembrane region" description="Helical" evidence="5">
    <location>
        <begin position="287"/>
        <end position="304"/>
    </location>
</feature>
<keyword evidence="3 5" id="KW-1133">Transmembrane helix</keyword>
<protein>
    <submittedName>
        <fullName evidence="6">Uncharacterized protein</fullName>
    </submittedName>
</protein>
<evidence type="ECO:0000256" key="4">
    <source>
        <dbReference type="ARBA" id="ARBA00023136"/>
    </source>
</evidence>
<accession>A0AA39HRE7</accession>
<reference evidence="6" key="1">
    <citation type="submission" date="2023-06" db="EMBL/GenBank/DDBJ databases">
        <title>Genomic analysis of the entomopathogenic nematode Steinernema hermaphroditum.</title>
        <authorList>
            <person name="Schwarz E.M."/>
            <person name="Heppert J.K."/>
            <person name="Baniya A."/>
            <person name="Schwartz H.T."/>
            <person name="Tan C.-H."/>
            <person name="Antoshechkin I."/>
            <person name="Sternberg P.W."/>
            <person name="Goodrich-Blair H."/>
            <person name="Dillman A.R."/>
        </authorList>
    </citation>
    <scope>NUCLEOTIDE SEQUENCE</scope>
    <source>
        <strain evidence="6">PS9179</strain>
        <tissue evidence="6">Whole animal</tissue>
    </source>
</reference>
<feature type="transmembrane region" description="Helical" evidence="5">
    <location>
        <begin position="23"/>
        <end position="43"/>
    </location>
</feature>
<name>A0AA39HRE7_9BILA</name>
<feature type="transmembrane region" description="Helical" evidence="5">
    <location>
        <begin position="63"/>
        <end position="81"/>
    </location>
</feature>
<proteinExistence type="predicted"/>
<keyword evidence="4 5" id="KW-0472">Membrane</keyword>
<feature type="transmembrane region" description="Helical" evidence="5">
    <location>
        <begin position="144"/>
        <end position="163"/>
    </location>
</feature>
<evidence type="ECO:0000256" key="2">
    <source>
        <dbReference type="ARBA" id="ARBA00022692"/>
    </source>
</evidence>
<dbReference type="AlphaFoldDB" id="A0AA39HRE7"/>
<evidence type="ECO:0000256" key="5">
    <source>
        <dbReference type="SAM" id="Phobius"/>
    </source>
</evidence>
<sequence>MANRSLCNVVGDLASSRGYKSVLLVKIAFCLLGFFIFSAFMIFKPKRLWHHSHASLLGKYHLFSAFLLNLGSLATFIFNLIRLSIPNTDHCTYLLHSNIEFWIVFMILYMFFLETASITLLAFERMISTARVANYEHVESRKSVILAMLITSVAIFCGLWIVMSNSSNQKRYHTGVGLVESVTSVYVLLGIIVALGVITVIVCQVVMILNIKYRLKYREGQSRNGGPSNRLSAVFQIEENLSMIRVLLPVSYFHLLIISSSVAGVVLYDMLDHSHTNFVFDTIVKEAMLISPLYSVVLPALLFWRYPAVFWRTLNVLSGHRIAKDANVPNVSVVPVAMQSDVYFAGLQSAFEKGTKRHK</sequence>
<dbReference type="PANTHER" id="PTHR46561">
    <property type="entry name" value="SERPENTINE RECEPTOR, CLASS AB (CLASS A-LIKE)-RELATED"/>
    <property type="match status" value="1"/>
</dbReference>
<feature type="transmembrane region" description="Helical" evidence="5">
    <location>
        <begin position="246"/>
        <end position="267"/>
    </location>
</feature>
<comment type="subcellular location">
    <subcellularLocation>
        <location evidence="1">Membrane</location>
        <topology evidence="1">Multi-pass membrane protein</topology>
    </subcellularLocation>
</comment>
<gene>
    <name evidence="6" type="ORF">QR680_004943</name>
</gene>
<comment type="caution">
    <text evidence="6">The sequence shown here is derived from an EMBL/GenBank/DDBJ whole genome shotgun (WGS) entry which is preliminary data.</text>
</comment>
<organism evidence="6 7">
    <name type="scientific">Steinernema hermaphroditum</name>
    <dbReference type="NCBI Taxonomy" id="289476"/>
    <lineage>
        <taxon>Eukaryota</taxon>
        <taxon>Metazoa</taxon>
        <taxon>Ecdysozoa</taxon>
        <taxon>Nematoda</taxon>
        <taxon>Chromadorea</taxon>
        <taxon>Rhabditida</taxon>
        <taxon>Tylenchina</taxon>
        <taxon>Panagrolaimomorpha</taxon>
        <taxon>Strongyloidoidea</taxon>
        <taxon>Steinernematidae</taxon>
        <taxon>Steinernema</taxon>
    </lineage>
</organism>
<feature type="transmembrane region" description="Helical" evidence="5">
    <location>
        <begin position="101"/>
        <end position="123"/>
    </location>
</feature>
<evidence type="ECO:0000256" key="3">
    <source>
        <dbReference type="ARBA" id="ARBA00022989"/>
    </source>
</evidence>
<keyword evidence="2 5" id="KW-0812">Transmembrane</keyword>
<dbReference type="InterPro" id="IPR019408">
    <property type="entry name" value="7TM_GPCR_serpentine_rcpt_Srab"/>
</dbReference>
<evidence type="ECO:0000313" key="7">
    <source>
        <dbReference type="Proteomes" id="UP001175271"/>
    </source>
</evidence>
<dbReference type="Proteomes" id="UP001175271">
    <property type="component" value="Unassembled WGS sequence"/>
</dbReference>
<evidence type="ECO:0000256" key="1">
    <source>
        <dbReference type="ARBA" id="ARBA00004141"/>
    </source>
</evidence>
<dbReference type="EMBL" id="JAUCMV010000003">
    <property type="protein sequence ID" value="KAK0410100.1"/>
    <property type="molecule type" value="Genomic_DNA"/>
</dbReference>
<feature type="transmembrane region" description="Helical" evidence="5">
    <location>
        <begin position="183"/>
        <end position="209"/>
    </location>
</feature>
<evidence type="ECO:0000313" key="6">
    <source>
        <dbReference type="EMBL" id="KAK0410100.1"/>
    </source>
</evidence>
<dbReference type="InterPro" id="IPR053286">
    <property type="entry name" value="Nematode_rcpt-like_srab"/>
</dbReference>
<dbReference type="GO" id="GO:0016020">
    <property type="term" value="C:membrane"/>
    <property type="evidence" value="ECO:0007669"/>
    <property type="project" value="UniProtKB-SubCell"/>
</dbReference>